<dbReference type="HOGENOM" id="CLU_2346930_0_0_1"/>
<protein>
    <submittedName>
        <fullName evidence="2">Uncharacterized protein</fullName>
    </submittedName>
</protein>
<dbReference type="AlphaFoldDB" id="A0A0C3C5X5"/>
<reference evidence="2 3" key="1">
    <citation type="submission" date="2014-04" db="EMBL/GenBank/DDBJ databases">
        <authorList>
            <consortium name="DOE Joint Genome Institute"/>
            <person name="Kuo A."/>
            <person name="Gay G."/>
            <person name="Dore J."/>
            <person name="Kohler A."/>
            <person name="Nagy L.G."/>
            <person name="Floudas D."/>
            <person name="Copeland A."/>
            <person name="Barry K.W."/>
            <person name="Cichocki N."/>
            <person name="Veneault-Fourrey C."/>
            <person name="LaButti K."/>
            <person name="Lindquist E.A."/>
            <person name="Lipzen A."/>
            <person name="Lundell T."/>
            <person name="Morin E."/>
            <person name="Murat C."/>
            <person name="Sun H."/>
            <person name="Tunlid A."/>
            <person name="Henrissat B."/>
            <person name="Grigoriev I.V."/>
            <person name="Hibbett D.S."/>
            <person name="Martin F."/>
            <person name="Nordberg H.P."/>
            <person name="Cantor M.N."/>
            <person name="Hua S.X."/>
        </authorList>
    </citation>
    <scope>NUCLEOTIDE SEQUENCE [LARGE SCALE GENOMIC DNA]</scope>
    <source>
        <strain evidence="3">h7</strain>
    </source>
</reference>
<gene>
    <name evidence="2" type="ORF">M413DRAFT_193945</name>
</gene>
<organism evidence="2 3">
    <name type="scientific">Hebeloma cylindrosporum</name>
    <dbReference type="NCBI Taxonomy" id="76867"/>
    <lineage>
        <taxon>Eukaryota</taxon>
        <taxon>Fungi</taxon>
        <taxon>Dikarya</taxon>
        <taxon>Basidiomycota</taxon>
        <taxon>Agaricomycotina</taxon>
        <taxon>Agaricomycetes</taxon>
        <taxon>Agaricomycetidae</taxon>
        <taxon>Agaricales</taxon>
        <taxon>Agaricineae</taxon>
        <taxon>Hymenogastraceae</taxon>
        <taxon>Hebeloma</taxon>
    </lineage>
</organism>
<sequence>MNLRFSRLCNDFIIFFYHSHVFSYNIVLLSILFSKIIPSISSAYWSTRMAFKKNDPSPNACISKRRNPLKQRKMIVLQREARRYVRSPFVMLIRSVV</sequence>
<dbReference type="Proteomes" id="UP000053424">
    <property type="component" value="Unassembled WGS sequence"/>
</dbReference>
<keyword evidence="1" id="KW-1133">Transmembrane helix</keyword>
<evidence type="ECO:0000313" key="2">
    <source>
        <dbReference type="EMBL" id="KIM39609.1"/>
    </source>
</evidence>
<feature type="transmembrane region" description="Helical" evidence="1">
    <location>
        <begin position="12"/>
        <end position="33"/>
    </location>
</feature>
<name>A0A0C3C5X5_HEBCY</name>
<keyword evidence="1" id="KW-0472">Membrane</keyword>
<evidence type="ECO:0000313" key="3">
    <source>
        <dbReference type="Proteomes" id="UP000053424"/>
    </source>
</evidence>
<proteinExistence type="predicted"/>
<keyword evidence="1" id="KW-0812">Transmembrane</keyword>
<accession>A0A0C3C5X5</accession>
<reference evidence="3" key="2">
    <citation type="submission" date="2015-01" db="EMBL/GenBank/DDBJ databases">
        <title>Evolutionary Origins and Diversification of the Mycorrhizal Mutualists.</title>
        <authorList>
            <consortium name="DOE Joint Genome Institute"/>
            <consortium name="Mycorrhizal Genomics Consortium"/>
            <person name="Kohler A."/>
            <person name="Kuo A."/>
            <person name="Nagy L.G."/>
            <person name="Floudas D."/>
            <person name="Copeland A."/>
            <person name="Barry K.W."/>
            <person name="Cichocki N."/>
            <person name="Veneault-Fourrey C."/>
            <person name="LaButti K."/>
            <person name="Lindquist E.A."/>
            <person name="Lipzen A."/>
            <person name="Lundell T."/>
            <person name="Morin E."/>
            <person name="Murat C."/>
            <person name="Riley R."/>
            <person name="Ohm R."/>
            <person name="Sun H."/>
            <person name="Tunlid A."/>
            <person name="Henrissat B."/>
            <person name="Grigoriev I.V."/>
            <person name="Hibbett D.S."/>
            <person name="Martin F."/>
        </authorList>
    </citation>
    <scope>NUCLEOTIDE SEQUENCE [LARGE SCALE GENOMIC DNA]</scope>
    <source>
        <strain evidence="3">h7</strain>
    </source>
</reference>
<evidence type="ECO:0000256" key="1">
    <source>
        <dbReference type="SAM" id="Phobius"/>
    </source>
</evidence>
<dbReference type="EMBL" id="KN831785">
    <property type="protein sequence ID" value="KIM39609.1"/>
    <property type="molecule type" value="Genomic_DNA"/>
</dbReference>
<keyword evidence="3" id="KW-1185">Reference proteome</keyword>